<dbReference type="InterPro" id="IPR035895">
    <property type="entry name" value="HPr-like_sf"/>
</dbReference>
<comment type="caution">
    <text evidence="2">The sequence shown here is derived from an EMBL/GenBank/DDBJ whole genome shotgun (WGS) entry which is preliminary data.</text>
</comment>
<dbReference type="SUPFAM" id="SSF55594">
    <property type="entry name" value="HPr-like"/>
    <property type="match status" value="1"/>
</dbReference>
<dbReference type="InterPro" id="IPR000032">
    <property type="entry name" value="HPr-like"/>
</dbReference>
<reference evidence="2 3" key="1">
    <citation type="submission" date="2023-07" db="EMBL/GenBank/DDBJ databases">
        <title>Sorghum-associated microbial communities from plants grown in Nebraska, USA.</title>
        <authorList>
            <person name="Schachtman D."/>
        </authorList>
    </citation>
    <scope>NUCLEOTIDE SEQUENCE [LARGE SCALE GENOMIC DNA]</scope>
    <source>
        <strain evidence="2 3">CC482</strain>
    </source>
</reference>
<accession>A0ABT9U5G7</accession>
<sequence length="81" mass="9194">MKAEIRGIVDINQTAADYKSSIVLRVSDTKFVDVKSILGLSISLYKNLAYKLEIHGPDEEEAKSAMIEVFNKYHIHVEVNR</sequence>
<gene>
    <name evidence="2" type="ORF">J2T15_004348</name>
</gene>
<dbReference type="Proteomes" id="UP001229346">
    <property type="component" value="Unassembled WGS sequence"/>
</dbReference>
<protein>
    <submittedName>
        <fullName evidence="2">Phosphocarrier protein</fullName>
    </submittedName>
</protein>
<organism evidence="2 3">
    <name type="scientific">Paenibacillus harenae</name>
    <dbReference type="NCBI Taxonomy" id="306543"/>
    <lineage>
        <taxon>Bacteria</taxon>
        <taxon>Bacillati</taxon>
        <taxon>Bacillota</taxon>
        <taxon>Bacilli</taxon>
        <taxon>Bacillales</taxon>
        <taxon>Paenibacillaceae</taxon>
        <taxon>Paenibacillus</taxon>
    </lineage>
</organism>
<dbReference type="Pfam" id="PF00381">
    <property type="entry name" value="PTS-HPr"/>
    <property type="match status" value="1"/>
</dbReference>
<name>A0ABT9U5G7_PAEHA</name>
<evidence type="ECO:0000313" key="3">
    <source>
        <dbReference type="Proteomes" id="UP001229346"/>
    </source>
</evidence>
<evidence type="ECO:0000313" key="2">
    <source>
        <dbReference type="EMBL" id="MDQ0114891.1"/>
    </source>
</evidence>
<dbReference type="EMBL" id="JAUSSU010000009">
    <property type="protein sequence ID" value="MDQ0114891.1"/>
    <property type="molecule type" value="Genomic_DNA"/>
</dbReference>
<evidence type="ECO:0000259" key="1">
    <source>
        <dbReference type="Pfam" id="PF00381"/>
    </source>
</evidence>
<dbReference type="RefSeq" id="WP_307206281.1">
    <property type="nucleotide sequence ID" value="NZ_JAUSST010000008.1"/>
</dbReference>
<dbReference type="Gene3D" id="3.30.1340.10">
    <property type="entry name" value="HPr-like"/>
    <property type="match status" value="1"/>
</dbReference>
<feature type="domain" description="HPr" evidence="1">
    <location>
        <begin position="10"/>
        <end position="71"/>
    </location>
</feature>
<proteinExistence type="predicted"/>
<keyword evidence="3" id="KW-1185">Reference proteome</keyword>